<reference evidence="1" key="1">
    <citation type="journal article" date="2015" name="Nature">
        <title>Complex archaea that bridge the gap between prokaryotes and eukaryotes.</title>
        <authorList>
            <person name="Spang A."/>
            <person name="Saw J.H."/>
            <person name="Jorgensen S.L."/>
            <person name="Zaremba-Niedzwiedzka K."/>
            <person name="Martijn J."/>
            <person name="Lind A.E."/>
            <person name="van Eijk R."/>
            <person name="Schleper C."/>
            <person name="Guy L."/>
            <person name="Ettema T.J."/>
        </authorList>
    </citation>
    <scope>NUCLEOTIDE SEQUENCE</scope>
</reference>
<gene>
    <name evidence="1" type="ORF">LCGC14_2382020</name>
</gene>
<feature type="non-terminal residue" evidence="1">
    <location>
        <position position="84"/>
    </location>
</feature>
<evidence type="ECO:0008006" key="2">
    <source>
        <dbReference type="Google" id="ProtNLM"/>
    </source>
</evidence>
<dbReference type="AlphaFoldDB" id="A0A0F9C0P6"/>
<accession>A0A0F9C0P6</accession>
<protein>
    <recommendedName>
        <fullName evidence="2">Amidohydrolase-related domain-containing protein</fullName>
    </recommendedName>
</protein>
<evidence type="ECO:0000313" key="1">
    <source>
        <dbReference type="EMBL" id="KKL27755.1"/>
    </source>
</evidence>
<dbReference type="InterPro" id="IPR011059">
    <property type="entry name" value="Metal-dep_hydrolase_composite"/>
</dbReference>
<dbReference type="EMBL" id="LAZR01035349">
    <property type="protein sequence ID" value="KKL27755.1"/>
    <property type="molecule type" value="Genomic_DNA"/>
</dbReference>
<name>A0A0F9C0P6_9ZZZZ</name>
<comment type="caution">
    <text evidence="1">The sequence shown here is derived from an EMBL/GenBank/DDBJ whole genome shotgun (WGS) entry which is preliminary data.</text>
</comment>
<dbReference type="SUPFAM" id="SSF51338">
    <property type="entry name" value="Composite domain of metallo-dependent hydrolases"/>
    <property type="match status" value="1"/>
</dbReference>
<sequence>MTSTLSRSILALNAVAMGDKKADLVLKNCKLVNVYTREIIPQTEIAIVNDRIAFVGSDASHTIGTKTTVIDLESKYVTPGFADP</sequence>
<dbReference type="GO" id="GO:0016810">
    <property type="term" value="F:hydrolase activity, acting on carbon-nitrogen (but not peptide) bonds"/>
    <property type="evidence" value="ECO:0007669"/>
    <property type="project" value="InterPro"/>
</dbReference>
<organism evidence="1">
    <name type="scientific">marine sediment metagenome</name>
    <dbReference type="NCBI Taxonomy" id="412755"/>
    <lineage>
        <taxon>unclassified sequences</taxon>
        <taxon>metagenomes</taxon>
        <taxon>ecological metagenomes</taxon>
    </lineage>
</organism>
<proteinExistence type="predicted"/>
<dbReference type="Gene3D" id="2.30.40.10">
    <property type="entry name" value="Urease, subunit C, domain 1"/>
    <property type="match status" value="1"/>
</dbReference>